<dbReference type="GO" id="GO:0004623">
    <property type="term" value="F:phospholipase A2 activity"/>
    <property type="evidence" value="ECO:0007669"/>
    <property type="project" value="TreeGrafter"/>
</dbReference>
<dbReference type="PANTHER" id="PTHR10728:SF40">
    <property type="entry name" value="PATATIN FAMILY PROTEIN"/>
    <property type="match status" value="1"/>
</dbReference>
<organism evidence="4 5">
    <name type="scientific">Candidatus Brocadia fulgida</name>
    <dbReference type="NCBI Taxonomy" id="380242"/>
    <lineage>
        <taxon>Bacteria</taxon>
        <taxon>Pseudomonadati</taxon>
        <taxon>Planctomycetota</taxon>
        <taxon>Candidatus Brocadiia</taxon>
        <taxon>Candidatus Brocadiales</taxon>
        <taxon>Candidatus Brocadiaceae</taxon>
        <taxon>Candidatus Brocadia</taxon>
    </lineage>
</organism>
<dbReference type="Proteomes" id="UP000034954">
    <property type="component" value="Unassembled WGS sequence"/>
</dbReference>
<dbReference type="AlphaFoldDB" id="A0A0M2UWK4"/>
<dbReference type="PATRIC" id="fig|380242.3.peg.1048"/>
<dbReference type="SUPFAM" id="SSF52151">
    <property type="entry name" value="FabD/lysophospholipase-like"/>
    <property type="match status" value="1"/>
</dbReference>
<reference evidence="4 5" key="1">
    <citation type="journal article" date="2013" name="BMC Microbiol.">
        <title>Identification of the type II cytochrome c maturation pathway in anammox bacteria by comparative genomics.</title>
        <authorList>
            <person name="Ferousi C."/>
            <person name="Speth D.R."/>
            <person name="Reimann J."/>
            <person name="Op den Camp H.J."/>
            <person name="Allen J.W."/>
            <person name="Keltjens J.T."/>
            <person name="Jetten M.S."/>
        </authorList>
    </citation>
    <scope>NUCLEOTIDE SEQUENCE [LARGE SCALE GENOMIC DNA]</scope>
    <source>
        <strain evidence="4">RU1</strain>
    </source>
</reference>
<evidence type="ECO:0000313" key="5">
    <source>
        <dbReference type="Proteomes" id="UP000034954"/>
    </source>
</evidence>
<evidence type="ECO:0000256" key="2">
    <source>
        <dbReference type="SAM" id="Phobius"/>
    </source>
</evidence>
<dbReference type="GO" id="GO:0005829">
    <property type="term" value="C:cytosol"/>
    <property type="evidence" value="ECO:0007669"/>
    <property type="project" value="TreeGrafter"/>
</dbReference>
<feature type="transmembrane region" description="Helical" evidence="2">
    <location>
        <begin position="428"/>
        <end position="449"/>
    </location>
</feature>
<accession>A0A0M2UWK4</accession>
<dbReference type="InterPro" id="IPR016035">
    <property type="entry name" value="Acyl_Trfase/lysoPLipase"/>
</dbReference>
<dbReference type="EMBL" id="LAQJ01000104">
    <property type="protein sequence ID" value="KKO20443.1"/>
    <property type="molecule type" value="Genomic_DNA"/>
</dbReference>
<evidence type="ECO:0000313" key="4">
    <source>
        <dbReference type="EMBL" id="KKO20443.1"/>
    </source>
</evidence>
<keyword evidence="2" id="KW-1133">Transmembrane helix</keyword>
<protein>
    <submittedName>
        <fullName evidence="4">Patatin-like phospholipase</fullName>
    </submittedName>
</protein>
<feature type="domain" description="PNPLA" evidence="3">
    <location>
        <begin position="150"/>
        <end position="200"/>
    </location>
</feature>
<feature type="transmembrane region" description="Helical" evidence="2">
    <location>
        <begin position="360"/>
        <end position="385"/>
    </location>
</feature>
<dbReference type="InterPro" id="IPR002641">
    <property type="entry name" value="PNPLA_dom"/>
</dbReference>
<feature type="transmembrane region" description="Helical" evidence="2">
    <location>
        <begin position="485"/>
        <end position="507"/>
    </location>
</feature>
<feature type="transmembrane region" description="Helical" evidence="2">
    <location>
        <begin position="397"/>
        <end position="422"/>
    </location>
</feature>
<keyword evidence="2" id="KW-0472">Membrane</keyword>
<keyword evidence="5" id="KW-1185">Reference proteome</keyword>
<dbReference type="PANTHER" id="PTHR10728">
    <property type="entry name" value="CYTOSOLIC PHOSPHOLIPASE A2"/>
    <property type="match status" value="1"/>
</dbReference>
<feature type="transmembrane region" description="Helical" evidence="2">
    <location>
        <begin position="254"/>
        <end position="276"/>
    </location>
</feature>
<keyword evidence="2" id="KW-0812">Transmembrane</keyword>
<gene>
    <name evidence="4" type="ORF">BROFUL_00828</name>
</gene>
<sequence length="895" mass="102019">MKKKNRDLSEQFDREVFPTELIEIAARRKEVFSPADFRSERGDLINELSKMDEVIRIRKTLHDLETKLQREEEGKGSLVKKVYRNFQKCRKNLSEKEKKNPLLFIRQVCKNFWERETNAEYEHCKNIYEDKKKELMKKAKPTTSYGLVGLALSGGGIRSATFNLGVLQVLAEHGALKHVDYLSTVSGGGYIGSCLSSVLNNPETGPGEKEFPFRHEKGKPEPLAFKHLRNYGNYIAPNGIIDWLKIPALFVRGALINLLLLLPYVMAAVIVTVLLYGNTLNEVEQQSHYVITENAREKLKSEGLPPEVMAQLEGRVFKQKQEIRDVLTGIDGDVNWWSFVGKQINKRNFSLDWKTFYNQYRLTVVSGIGYLCYVFLFLFIQIFFFQKIKSRTGYDKTFSIGLLLVFICALLELTVTVLSYYLALGMEWIRTVIAAVISFIPVIFAGKVAENISKVRGKITLWFLGMLGPFILFLLYLMLCKCLLNGYISLAMLFATAAGVFGITRIITDINRTSFHNYYRDQLSPAYLFQTAGKESNIRPNDEQKLSHLNRGGTKAPYHLINVALNLQGSEDVNLRDRNADFFILSKHFCGGMKTGFCKTADMEKADSHLDLGTAMAISGAAAAPNMGTTTIKPLVFIMALLNIRLGYWIPNPHKLRKAKHLFLKYNSRSPFAGVGPYYLVKELFGWITEDSKYVNISDGGHIENLGIYELLRRRCKYIIACDAEADPDMTFGGLAKLIRYARIDLSIDIDINLNALRRGKDENEFTNKHCASGKIHYGDGETGYLLYIKSSLTGDENEYIREYHSKNKDFPHESTADQFFDEAQFEAYRALGYHIADKLGGWEAFKSDQMQLSDKARLPEIEKGQGDEQRVLDLRSRDVFNEWYKILETSLLPR</sequence>
<keyword evidence="1" id="KW-0443">Lipid metabolism</keyword>
<dbReference type="Pfam" id="PF01734">
    <property type="entry name" value="Patatin"/>
    <property type="match status" value="1"/>
</dbReference>
<dbReference type="Gene3D" id="3.40.1090.10">
    <property type="entry name" value="Cytosolic phospholipase A2 catalytic domain"/>
    <property type="match status" value="2"/>
</dbReference>
<evidence type="ECO:0000256" key="1">
    <source>
        <dbReference type="ARBA" id="ARBA00023098"/>
    </source>
</evidence>
<proteinExistence type="predicted"/>
<dbReference type="GO" id="GO:0046475">
    <property type="term" value="P:glycerophospholipid catabolic process"/>
    <property type="evidence" value="ECO:0007669"/>
    <property type="project" value="TreeGrafter"/>
</dbReference>
<evidence type="ECO:0000259" key="3">
    <source>
        <dbReference type="Pfam" id="PF01734"/>
    </source>
</evidence>
<comment type="caution">
    <text evidence="4">The sequence shown here is derived from an EMBL/GenBank/DDBJ whole genome shotgun (WGS) entry which is preliminary data.</text>
</comment>
<feature type="transmembrane region" description="Helical" evidence="2">
    <location>
        <begin position="461"/>
        <end position="479"/>
    </location>
</feature>
<name>A0A0M2UWK4_9BACT</name>